<dbReference type="Proteomes" id="UP001162164">
    <property type="component" value="Unassembled WGS sequence"/>
</dbReference>
<reference evidence="1" key="1">
    <citation type="journal article" date="2023" name="Insect Mol. Biol.">
        <title>Genome sequencing provides insights into the evolution of gene families encoding plant cell wall-degrading enzymes in longhorned beetles.</title>
        <authorList>
            <person name="Shin N.R."/>
            <person name="Okamura Y."/>
            <person name="Kirsch R."/>
            <person name="Pauchet Y."/>
        </authorList>
    </citation>
    <scope>NUCLEOTIDE SEQUENCE</scope>
    <source>
        <strain evidence="1">MMC_N1</strain>
    </source>
</reference>
<proteinExistence type="predicted"/>
<dbReference type="EMBL" id="JAPWTJ010000408">
    <property type="protein sequence ID" value="KAJ8978724.1"/>
    <property type="molecule type" value="Genomic_DNA"/>
</dbReference>
<protein>
    <submittedName>
        <fullName evidence="1">Uncharacterized protein</fullName>
    </submittedName>
</protein>
<keyword evidence="2" id="KW-1185">Reference proteome</keyword>
<evidence type="ECO:0000313" key="2">
    <source>
        <dbReference type="Proteomes" id="UP001162164"/>
    </source>
</evidence>
<dbReference type="PANTHER" id="PTHR47326:SF1">
    <property type="entry name" value="HTH PSQ-TYPE DOMAIN-CONTAINING PROTEIN"/>
    <property type="match status" value="1"/>
</dbReference>
<dbReference type="PANTHER" id="PTHR47326">
    <property type="entry name" value="TRANSPOSABLE ELEMENT TC3 TRANSPOSASE-LIKE PROTEIN"/>
    <property type="match status" value="1"/>
</dbReference>
<name>A0ABQ9JKI5_9CUCU</name>
<comment type="caution">
    <text evidence="1">The sequence shown here is derived from an EMBL/GenBank/DDBJ whole genome shotgun (WGS) entry which is preliminary data.</text>
</comment>
<sequence length="130" mass="15244">MYFSNWVLERHRTNANFFGAVLFTDEAGFSKNGIIISHNLHLWADENPHASIVTHHQHQFDPINVWAGIIWRHLFGPFVLPRRLTGKLYLEFLQNNFPELLEDLTLVVRRVVMHEEVQCFGLLDHQISTL</sequence>
<accession>A0ABQ9JKI5</accession>
<evidence type="ECO:0000313" key="1">
    <source>
        <dbReference type="EMBL" id="KAJ8978724.1"/>
    </source>
</evidence>
<gene>
    <name evidence="1" type="ORF">NQ317_009707</name>
</gene>
<dbReference type="Gene3D" id="3.30.420.10">
    <property type="entry name" value="Ribonuclease H-like superfamily/Ribonuclease H"/>
    <property type="match status" value="1"/>
</dbReference>
<organism evidence="1 2">
    <name type="scientific">Molorchus minor</name>
    <dbReference type="NCBI Taxonomy" id="1323400"/>
    <lineage>
        <taxon>Eukaryota</taxon>
        <taxon>Metazoa</taxon>
        <taxon>Ecdysozoa</taxon>
        <taxon>Arthropoda</taxon>
        <taxon>Hexapoda</taxon>
        <taxon>Insecta</taxon>
        <taxon>Pterygota</taxon>
        <taxon>Neoptera</taxon>
        <taxon>Endopterygota</taxon>
        <taxon>Coleoptera</taxon>
        <taxon>Polyphaga</taxon>
        <taxon>Cucujiformia</taxon>
        <taxon>Chrysomeloidea</taxon>
        <taxon>Cerambycidae</taxon>
        <taxon>Lamiinae</taxon>
        <taxon>Monochamini</taxon>
        <taxon>Molorchus</taxon>
    </lineage>
</organism>
<dbReference type="InterPro" id="IPR036397">
    <property type="entry name" value="RNaseH_sf"/>
</dbReference>